<evidence type="ECO:0000256" key="4">
    <source>
        <dbReference type="ARBA" id="ARBA00049261"/>
    </source>
</evidence>
<dbReference type="InterPro" id="IPR011057">
    <property type="entry name" value="Mss4-like_sf"/>
</dbReference>
<dbReference type="GeneTree" id="ENSGT00940000155240"/>
<comment type="similarity">
    <text evidence="1">Belongs to the MsrB Met sulfoxide reductase family.</text>
</comment>
<dbReference type="EC" id="1.8.4.14" evidence="2"/>
<dbReference type="Ensembl" id="ENSCABT00000027531.1">
    <property type="protein sequence ID" value="ENSCABP00000025111.1"/>
    <property type="gene ID" value="ENSCABG00000018504.1"/>
</dbReference>
<evidence type="ECO:0000313" key="6">
    <source>
        <dbReference type="Ensembl" id="ENSCABP00000025111.1"/>
    </source>
</evidence>
<dbReference type="GO" id="GO:0033743">
    <property type="term" value="F:peptide-methionine (R)-S-oxide reductase activity"/>
    <property type="evidence" value="ECO:0007669"/>
    <property type="project" value="InterPro"/>
</dbReference>
<dbReference type="GO" id="GO:0006979">
    <property type="term" value="P:response to oxidative stress"/>
    <property type="evidence" value="ECO:0007669"/>
    <property type="project" value="InterPro"/>
</dbReference>
<dbReference type="PROSITE" id="PS51790">
    <property type="entry name" value="MSRB"/>
    <property type="match status" value="1"/>
</dbReference>
<dbReference type="PANTHER" id="PTHR10173:SF37">
    <property type="entry name" value="METHIONINE-R-SULFOXIDE REDUCTASE B2, MITOCHONDRIAL"/>
    <property type="match status" value="1"/>
</dbReference>
<evidence type="ECO:0000256" key="3">
    <source>
        <dbReference type="ARBA" id="ARBA00023002"/>
    </source>
</evidence>
<evidence type="ECO:0000259" key="5">
    <source>
        <dbReference type="PROSITE" id="PS51790"/>
    </source>
</evidence>
<evidence type="ECO:0000256" key="2">
    <source>
        <dbReference type="ARBA" id="ARBA00012498"/>
    </source>
</evidence>
<feature type="domain" description="MsrB" evidence="5">
    <location>
        <begin position="50"/>
        <end position="179"/>
    </location>
</feature>
<dbReference type="Pfam" id="PF01641">
    <property type="entry name" value="SelR"/>
    <property type="match status" value="1"/>
</dbReference>
<sequence length="181" mass="20210">MKPTAWAPPVLSAHTAWAGAVWGHAYFKLCTFIFPVKDVGSLTRYDTAVITDWQKKFTPEQFHIMREKGTELESTRSDPFIGIYLNNRDPGMCHCVCCNAPLIRSAVLNNSEKKYKSCTGWTSFLETFARCPDTSLGSTSMEVICKQCDAHLGHVFDGGPRPSGQRFCMNCVSLTFKPSLD</sequence>
<dbReference type="OMA" id="YDETTDW"/>
<dbReference type="SUPFAM" id="SSF51316">
    <property type="entry name" value="Mss4-like"/>
    <property type="match status" value="1"/>
</dbReference>
<dbReference type="InterPro" id="IPR002579">
    <property type="entry name" value="Met_Sox_Rdtase_MsrB_dom"/>
</dbReference>
<dbReference type="PANTHER" id="PTHR10173">
    <property type="entry name" value="METHIONINE SULFOXIDE REDUCTASE"/>
    <property type="match status" value="1"/>
</dbReference>
<reference evidence="6" key="1">
    <citation type="submission" date="2025-08" db="UniProtKB">
        <authorList>
            <consortium name="Ensembl"/>
        </authorList>
    </citation>
    <scope>IDENTIFICATION</scope>
</reference>
<dbReference type="AlphaFoldDB" id="A0A8C0J0H7"/>
<protein>
    <recommendedName>
        <fullName evidence="2">L-methionine (R)-S-oxide reductase</fullName>
        <ecNumber evidence="2">1.8.4.14</ecNumber>
    </recommendedName>
</protein>
<dbReference type="GO" id="GO:0033745">
    <property type="term" value="F:L-methionine-(R)-S-oxide reductase activity"/>
    <property type="evidence" value="ECO:0007669"/>
    <property type="project" value="UniProtKB-EC"/>
</dbReference>
<evidence type="ECO:0000256" key="1">
    <source>
        <dbReference type="ARBA" id="ARBA00007174"/>
    </source>
</evidence>
<reference evidence="6" key="2">
    <citation type="submission" date="2025-09" db="UniProtKB">
        <authorList>
            <consortium name="Ensembl"/>
        </authorList>
    </citation>
    <scope>IDENTIFICATION</scope>
</reference>
<comment type="catalytic activity">
    <reaction evidence="4">
        <text>[thioredoxin]-disulfide + L-methionine + H2O = L-methionine (R)-S-oxide + [thioredoxin]-dithiol</text>
        <dbReference type="Rhea" id="RHEA:21260"/>
        <dbReference type="Rhea" id="RHEA-COMP:10698"/>
        <dbReference type="Rhea" id="RHEA-COMP:10700"/>
        <dbReference type="ChEBI" id="CHEBI:15377"/>
        <dbReference type="ChEBI" id="CHEBI:29950"/>
        <dbReference type="ChEBI" id="CHEBI:50058"/>
        <dbReference type="ChEBI" id="CHEBI:57844"/>
        <dbReference type="ChEBI" id="CHEBI:58773"/>
        <dbReference type="EC" id="1.8.4.14"/>
    </reaction>
</comment>
<keyword evidence="3" id="KW-0560">Oxidoreductase</keyword>
<keyword evidence="7" id="KW-1185">Reference proteome</keyword>
<evidence type="ECO:0000313" key="7">
    <source>
        <dbReference type="Proteomes" id="UP000694404"/>
    </source>
</evidence>
<dbReference type="Proteomes" id="UP000694404">
    <property type="component" value="Unplaced"/>
</dbReference>
<organism evidence="6 7">
    <name type="scientific">Chelonoidis abingdonii</name>
    <name type="common">Abingdon island giant tortoise</name>
    <name type="synonym">Testudo abingdonii</name>
    <dbReference type="NCBI Taxonomy" id="106734"/>
    <lineage>
        <taxon>Eukaryota</taxon>
        <taxon>Metazoa</taxon>
        <taxon>Chordata</taxon>
        <taxon>Craniata</taxon>
        <taxon>Vertebrata</taxon>
        <taxon>Euteleostomi</taxon>
        <taxon>Archelosauria</taxon>
        <taxon>Testudinata</taxon>
        <taxon>Testudines</taxon>
        <taxon>Cryptodira</taxon>
        <taxon>Durocryptodira</taxon>
        <taxon>Testudinoidea</taxon>
        <taxon>Testudinidae</taxon>
        <taxon>Chelonoidis</taxon>
    </lineage>
</organism>
<name>A0A8C0J0H7_CHEAB</name>
<accession>A0A8C0J0H7</accession>
<dbReference type="InterPro" id="IPR028427">
    <property type="entry name" value="Met_Sox_Rdtase_MsrB"/>
</dbReference>
<dbReference type="GO" id="GO:0030091">
    <property type="term" value="P:protein repair"/>
    <property type="evidence" value="ECO:0007669"/>
    <property type="project" value="InterPro"/>
</dbReference>
<proteinExistence type="inferred from homology"/>
<dbReference type="GO" id="GO:0005737">
    <property type="term" value="C:cytoplasm"/>
    <property type="evidence" value="ECO:0007669"/>
    <property type="project" value="TreeGrafter"/>
</dbReference>
<dbReference type="Gene3D" id="2.170.150.20">
    <property type="entry name" value="Peptide methionine sulfoxide reductase"/>
    <property type="match status" value="1"/>
</dbReference>